<dbReference type="InterPro" id="IPR008928">
    <property type="entry name" value="6-hairpin_glycosidase_sf"/>
</dbReference>
<dbReference type="RefSeq" id="WP_227231280.1">
    <property type="nucleotide sequence ID" value="NZ_JAJCVJ010000003.1"/>
</dbReference>
<dbReference type="InterPro" id="IPR012341">
    <property type="entry name" value="6hp_glycosidase-like_sf"/>
</dbReference>
<dbReference type="EMBL" id="JBHSKX010000004">
    <property type="protein sequence ID" value="MFC5368709.1"/>
    <property type="molecule type" value="Genomic_DNA"/>
</dbReference>
<evidence type="ECO:0000313" key="4">
    <source>
        <dbReference type="Proteomes" id="UP001596201"/>
    </source>
</evidence>
<evidence type="ECO:0000313" key="3">
    <source>
        <dbReference type="EMBL" id="MFC5368709.1"/>
    </source>
</evidence>
<sequence>MKSDNAVVNGTTFLVTDDSGRPTRAHDGVYHRDVRHLDRYELTTDRPLETLELTDILPGERVVETADPLDTGARSLRVRRRQFVTDCLIESLTIENLTGQSTTETLELAVGTRFDDLFEVRGHHPRRDRSITVNASEDGVVFGYDPADHDFERTTTVTVDRPATVTTTGSEGRADGTIRVPVELEPHGQTELSVVVSPEGVSKPTAVADRARTTIRERYHDWADRPLPVADGRWDTVLTEARENLLELTLETEYGPVFAAGVPWFATVFGRDSILAAAQTLEFAPAVAKATCRYLAAHQADAFDDFRAAEPGKILHEIRHGEAAARGEVPHSPYYGTVDATALFVGLVHRTWQETGDDAFARDLLPAVERAITWLREYGDHDGDGFVDYPADPTTTDGLIHQAWKDSADGIVHPDGRHPEGPLAVVEVQGYYYDALRRGADLLSVFGDDATAATYDRAAASLRERFEDAFWLPEESFYAVALDGHGDPVRSITSNPGHCLWSGIVADSRADAVVDRLLADDLFSGWGIRTFSSTHDAYNPQSYHLGSVWPHDTSLSVLGMARYGRDDAVRQVTEGLRDAALARGNDRLPELFAGYARDDSAVPVTYGEACEPQAWAAGTPFACLRALSGELSNAPTPESPGVDPVSQD</sequence>
<protein>
    <submittedName>
        <fullName evidence="3">Glycogen debranching N-terminal domain-containing protein</fullName>
    </submittedName>
</protein>
<comment type="caution">
    <text evidence="3">The sequence shown here is derived from an EMBL/GenBank/DDBJ whole genome shotgun (WGS) entry which is preliminary data.</text>
</comment>
<gene>
    <name evidence="3" type="ORF">ACFPJ5_17440</name>
</gene>
<dbReference type="InterPro" id="IPR032856">
    <property type="entry name" value="GDE_N_bis"/>
</dbReference>
<dbReference type="Gene3D" id="1.50.10.10">
    <property type="match status" value="1"/>
</dbReference>
<reference evidence="3 4" key="1">
    <citation type="journal article" date="2019" name="Int. J. Syst. Evol. Microbiol.">
        <title>The Global Catalogue of Microorganisms (GCM) 10K type strain sequencing project: providing services to taxonomists for standard genome sequencing and annotation.</title>
        <authorList>
            <consortium name="The Broad Institute Genomics Platform"/>
            <consortium name="The Broad Institute Genome Sequencing Center for Infectious Disease"/>
            <person name="Wu L."/>
            <person name="Ma J."/>
        </authorList>
    </citation>
    <scope>NUCLEOTIDE SEQUENCE [LARGE SCALE GENOMIC DNA]</scope>
    <source>
        <strain evidence="3 4">CGMCC 1.12237</strain>
    </source>
</reference>
<dbReference type="InterPro" id="IPR054491">
    <property type="entry name" value="MGH1-like_GH"/>
</dbReference>
<feature type="domain" description="Putative glycogen debranching enzyme N-terminal" evidence="1">
    <location>
        <begin position="8"/>
        <end position="194"/>
    </location>
</feature>
<organism evidence="3 4">
    <name type="scientific">Salinirubrum litoreum</name>
    <dbReference type="NCBI Taxonomy" id="1126234"/>
    <lineage>
        <taxon>Archaea</taxon>
        <taxon>Methanobacteriati</taxon>
        <taxon>Methanobacteriota</taxon>
        <taxon>Stenosarchaea group</taxon>
        <taxon>Halobacteria</taxon>
        <taxon>Halobacteriales</taxon>
        <taxon>Haloferacaceae</taxon>
        <taxon>Salinirubrum</taxon>
    </lineage>
</organism>
<dbReference type="AlphaFoldDB" id="A0ABD5RFC6"/>
<dbReference type="Proteomes" id="UP001596201">
    <property type="component" value="Unassembled WGS sequence"/>
</dbReference>
<evidence type="ECO:0000259" key="1">
    <source>
        <dbReference type="Pfam" id="PF14742"/>
    </source>
</evidence>
<evidence type="ECO:0000259" key="2">
    <source>
        <dbReference type="Pfam" id="PF22422"/>
    </source>
</evidence>
<dbReference type="Pfam" id="PF22422">
    <property type="entry name" value="MGH1-like_GH"/>
    <property type="match status" value="1"/>
</dbReference>
<proteinExistence type="predicted"/>
<dbReference type="Pfam" id="PF14742">
    <property type="entry name" value="GDE_N_bis"/>
    <property type="match status" value="1"/>
</dbReference>
<name>A0ABD5RFC6_9EURY</name>
<accession>A0ABD5RFC6</accession>
<keyword evidence="4" id="KW-1185">Reference proteome</keyword>
<dbReference type="SUPFAM" id="SSF48208">
    <property type="entry name" value="Six-hairpin glycosidases"/>
    <property type="match status" value="1"/>
</dbReference>
<feature type="domain" description="Mannosylglycerate hydrolase MGH1-like glycoside hydrolase" evidence="2">
    <location>
        <begin position="272"/>
        <end position="584"/>
    </location>
</feature>